<evidence type="ECO:0000313" key="2">
    <source>
        <dbReference type="EMBL" id="KAK7842313.1"/>
    </source>
</evidence>
<feature type="region of interest" description="Disordered" evidence="1">
    <location>
        <begin position="45"/>
        <end position="79"/>
    </location>
</feature>
<comment type="caution">
    <text evidence="2">The sequence shown here is derived from an EMBL/GenBank/DDBJ whole genome shotgun (WGS) entry which is preliminary data.</text>
</comment>
<proteinExistence type="predicted"/>
<name>A0AAW0KRU7_QUESU</name>
<sequence>MAEIIHKYFTNPWAAIGSNHHVASVSTSAAASSVISGAAGVTAATGVPSTSLSSSNNAHSGFVDTMSESKREEEKAGGV</sequence>
<evidence type="ECO:0000256" key="1">
    <source>
        <dbReference type="SAM" id="MobiDB-lite"/>
    </source>
</evidence>
<feature type="compositionally biased region" description="Low complexity" evidence="1">
    <location>
        <begin position="45"/>
        <end position="60"/>
    </location>
</feature>
<protein>
    <submittedName>
        <fullName evidence="2">Uncharacterized protein</fullName>
    </submittedName>
</protein>
<dbReference type="EMBL" id="PKMF04000223">
    <property type="protein sequence ID" value="KAK7842313.1"/>
    <property type="molecule type" value="Genomic_DNA"/>
</dbReference>
<reference evidence="2 3" key="1">
    <citation type="journal article" date="2018" name="Sci. Data">
        <title>The draft genome sequence of cork oak.</title>
        <authorList>
            <person name="Ramos A.M."/>
            <person name="Usie A."/>
            <person name="Barbosa P."/>
            <person name="Barros P.M."/>
            <person name="Capote T."/>
            <person name="Chaves I."/>
            <person name="Simoes F."/>
            <person name="Abreu I."/>
            <person name="Carrasquinho I."/>
            <person name="Faro C."/>
            <person name="Guimaraes J.B."/>
            <person name="Mendonca D."/>
            <person name="Nobrega F."/>
            <person name="Rodrigues L."/>
            <person name="Saibo N.J.M."/>
            <person name="Varela M.C."/>
            <person name="Egas C."/>
            <person name="Matos J."/>
            <person name="Miguel C.M."/>
            <person name="Oliveira M.M."/>
            <person name="Ricardo C.P."/>
            <person name="Goncalves S."/>
        </authorList>
    </citation>
    <scope>NUCLEOTIDE SEQUENCE [LARGE SCALE GENOMIC DNA]</scope>
    <source>
        <strain evidence="3">cv. HL8</strain>
    </source>
</reference>
<dbReference type="AlphaFoldDB" id="A0AAW0KRU7"/>
<feature type="compositionally biased region" description="Basic and acidic residues" evidence="1">
    <location>
        <begin position="67"/>
        <end position="79"/>
    </location>
</feature>
<accession>A0AAW0KRU7</accession>
<organism evidence="2 3">
    <name type="scientific">Quercus suber</name>
    <name type="common">Cork oak</name>
    <dbReference type="NCBI Taxonomy" id="58331"/>
    <lineage>
        <taxon>Eukaryota</taxon>
        <taxon>Viridiplantae</taxon>
        <taxon>Streptophyta</taxon>
        <taxon>Embryophyta</taxon>
        <taxon>Tracheophyta</taxon>
        <taxon>Spermatophyta</taxon>
        <taxon>Magnoliopsida</taxon>
        <taxon>eudicotyledons</taxon>
        <taxon>Gunneridae</taxon>
        <taxon>Pentapetalae</taxon>
        <taxon>rosids</taxon>
        <taxon>fabids</taxon>
        <taxon>Fagales</taxon>
        <taxon>Fagaceae</taxon>
        <taxon>Quercus</taxon>
    </lineage>
</organism>
<dbReference type="Proteomes" id="UP000237347">
    <property type="component" value="Unassembled WGS sequence"/>
</dbReference>
<keyword evidence="3" id="KW-1185">Reference proteome</keyword>
<evidence type="ECO:0000313" key="3">
    <source>
        <dbReference type="Proteomes" id="UP000237347"/>
    </source>
</evidence>
<gene>
    <name evidence="2" type="ORF">CFP56_014116</name>
</gene>